<dbReference type="GO" id="GO:0000183">
    <property type="term" value="P:rDNA heterochromatin formation"/>
    <property type="evidence" value="ECO:0007669"/>
    <property type="project" value="EnsemblFungi"/>
</dbReference>
<dbReference type="GO" id="GO:0042802">
    <property type="term" value="F:identical protein binding"/>
    <property type="evidence" value="ECO:0007669"/>
    <property type="project" value="EnsemblFungi"/>
</dbReference>
<feature type="domain" description="Arb2-like" evidence="13">
    <location>
        <begin position="480"/>
        <end position="730"/>
    </location>
</feature>
<evidence type="ECO:0000256" key="1">
    <source>
        <dbReference type="ARBA" id="ARBA00004123"/>
    </source>
</evidence>
<evidence type="ECO:0000256" key="6">
    <source>
        <dbReference type="ARBA" id="ARBA00023015"/>
    </source>
</evidence>
<dbReference type="GO" id="GO:0140720">
    <property type="term" value="C:subtelomeric heterochromatin"/>
    <property type="evidence" value="ECO:0007669"/>
    <property type="project" value="EnsemblFungi"/>
</dbReference>
<feature type="compositionally biased region" description="Basic and acidic residues" evidence="11">
    <location>
        <begin position="33"/>
        <end position="59"/>
    </location>
</feature>
<dbReference type="GO" id="GO:0070823">
    <property type="term" value="C:HDA1 complex"/>
    <property type="evidence" value="ECO:0007669"/>
    <property type="project" value="EnsemblFungi"/>
</dbReference>
<dbReference type="GO" id="GO:1902794">
    <property type="term" value="P:siRNA-independent facultative heterochromatin formation"/>
    <property type="evidence" value="ECO:0007669"/>
    <property type="project" value="EnsemblFungi"/>
</dbReference>
<evidence type="ECO:0000256" key="11">
    <source>
        <dbReference type="SAM" id="MobiDB-lite"/>
    </source>
</evidence>
<protein>
    <recommendedName>
        <fullName evidence="10">Histone deacetylase</fullName>
        <ecNumber evidence="10">3.5.1.98</ecNumber>
    </recommendedName>
</protein>
<keyword evidence="15" id="KW-1185">Reference proteome</keyword>
<dbReference type="Pfam" id="PF00850">
    <property type="entry name" value="Hist_deacetyl"/>
    <property type="match status" value="1"/>
</dbReference>
<proteinExistence type="inferred from homology"/>
<dbReference type="GO" id="GO:0000122">
    <property type="term" value="P:negative regulation of transcription by RNA polymerase II"/>
    <property type="evidence" value="ECO:0007669"/>
    <property type="project" value="EnsemblFungi"/>
</dbReference>
<evidence type="ECO:0000313" key="15">
    <source>
        <dbReference type="Proteomes" id="UP000094336"/>
    </source>
</evidence>
<keyword evidence="6 10" id="KW-0805">Transcription regulation</keyword>
<dbReference type="InterPro" id="IPR023801">
    <property type="entry name" value="His_deacetylse_dom"/>
</dbReference>
<comment type="catalytic activity">
    <reaction evidence="9 10">
        <text>N(6)-acetyl-L-lysyl-[histone] + H2O = L-lysyl-[histone] + acetate</text>
        <dbReference type="Rhea" id="RHEA:58196"/>
        <dbReference type="Rhea" id="RHEA-COMP:9845"/>
        <dbReference type="Rhea" id="RHEA-COMP:11338"/>
        <dbReference type="ChEBI" id="CHEBI:15377"/>
        <dbReference type="ChEBI" id="CHEBI:29969"/>
        <dbReference type="ChEBI" id="CHEBI:30089"/>
        <dbReference type="ChEBI" id="CHEBI:61930"/>
        <dbReference type="EC" id="3.5.1.98"/>
    </reaction>
</comment>
<dbReference type="SUPFAM" id="SSF52768">
    <property type="entry name" value="Arginase/deacetylase"/>
    <property type="match status" value="1"/>
</dbReference>
<feature type="domain" description="Histone deacetylase" evidence="12">
    <location>
        <begin position="118"/>
        <end position="428"/>
    </location>
</feature>
<dbReference type="PANTHER" id="PTHR10625">
    <property type="entry name" value="HISTONE DEACETYLASE HDAC1-RELATED"/>
    <property type="match status" value="1"/>
</dbReference>
<dbReference type="STRING" id="984486.A0A1E3QVJ2"/>
<dbReference type="PRINTS" id="PR01270">
    <property type="entry name" value="HDASUPER"/>
</dbReference>
<dbReference type="GO" id="GO:0005721">
    <property type="term" value="C:pericentric heterochromatin"/>
    <property type="evidence" value="ECO:0007669"/>
    <property type="project" value="EnsemblFungi"/>
</dbReference>
<keyword evidence="4 10" id="KW-0378">Hydrolase</keyword>
<dbReference type="GeneID" id="30145819"/>
<dbReference type="ESTHER" id="9asco-a0a1e3qvj2">
    <property type="family name" value="Arb2_domain"/>
</dbReference>
<evidence type="ECO:0000259" key="13">
    <source>
        <dbReference type="Pfam" id="PF09757"/>
    </source>
</evidence>
<keyword evidence="5 10" id="KW-0156">Chromatin regulator</keyword>
<dbReference type="PANTHER" id="PTHR10625:SF5">
    <property type="entry name" value="HISTONE DEACETYLASE"/>
    <property type="match status" value="1"/>
</dbReference>
<evidence type="ECO:0000256" key="8">
    <source>
        <dbReference type="ARBA" id="ARBA00023242"/>
    </source>
</evidence>
<feature type="region of interest" description="Disordered" evidence="11">
    <location>
        <begin position="1"/>
        <end position="67"/>
    </location>
</feature>
<dbReference type="GO" id="GO:0031509">
    <property type="term" value="P:subtelomeric heterochromatin formation"/>
    <property type="evidence" value="ECO:0007669"/>
    <property type="project" value="EnsemblFungi"/>
</dbReference>
<dbReference type="GO" id="GO:0005730">
    <property type="term" value="C:nucleolus"/>
    <property type="evidence" value="ECO:0007669"/>
    <property type="project" value="EnsemblFungi"/>
</dbReference>
<keyword evidence="7 10" id="KW-0804">Transcription</keyword>
<dbReference type="OrthoDB" id="424012at2759"/>
<comment type="subcellular location">
    <subcellularLocation>
        <location evidence="1 10">Nucleus</location>
    </subcellularLocation>
</comment>
<dbReference type="EMBL" id="KV454427">
    <property type="protein sequence ID" value="ODQ81679.1"/>
    <property type="molecule type" value="Genomic_DNA"/>
</dbReference>
<dbReference type="PIRSF" id="PIRSF037919">
    <property type="entry name" value="HDAC_II_yeast"/>
    <property type="match status" value="1"/>
</dbReference>
<gene>
    <name evidence="14" type="ORF">BABINDRAFT_159937</name>
</gene>
<evidence type="ECO:0000256" key="9">
    <source>
        <dbReference type="ARBA" id="ARBA00048287"/>
    </source>
</evidence>
<dbReference type="GO" id="GO:0070824">
    <property type="term" value="C:SHREC complex"/>
    <property type="evidence" value="ECO:0007669"/>
    <property type="project" value="EnsemblFungi"/>
</dbReference>
<accession>A0A1E3QVJ2</accession>
<evidence type="ECO:0000256" key="10">
    <source>
        <dbReference type="PIRNR" id="PIRNR037919"/>
    </source>
</evidence>
<evidence type="ECO:0000256" key="2">
    <source>
        <dbReference type="ARBA" id="ARBA00007738"/>
    </source>
</evidence>
<dbReference type="GO" id="GO:0003682">
    <property type="term" value="F:chromatin binding"/>
    <property type="evidence" value="ECO:0007669"/>
    <property type="project" value="EnsemblFungi"/>
</dbReference>
<sequence>MSEETRLPSTDAPPSAEVKTEDVEMEQETMQEAQEKQPETLKRKYDDAAAKNGKSEPNGKSEANGVKLEGASTLTPVIVAPRAPQLEYIPLKTGLAYDVRMRYHAKIFTSYYEYIDPHPEDPRRIYRIYKILAEAGLINDPSLIGADDIGDLMLKIPVREATREEILQVHTPEHLDFIASTEKMDKEALLERTEKGDSVYFNHDSYMGAKLSCGGTIEACKAVVEGKVKNALAVVRPPGHHAEPNAPGGFCLFSNVAVAAKNILQNYPDSVRKIVVLDWDVHHGNGTQRAFFDDPRVLYISLHRYEQGKYYPGTTYGGADQVGEGPGAGFTVNIPWLVPGMGDGDYLYAFQKVVMPVCYEFAPDLVIISSGFDAAAGDIIGGCHVTPPGYGHMTHLMKGLARGNLCVVLEGGYNLDSISVSALAVAQTMVGEVPGELATTLPKPETIETIEEVIRIHAKYWKCLQPGHMAVALQSEKSLRLGDSLRTHQANTLFHNHQYITLPILESKFHATLEDQIVASPDIYDCQTIVISVHDPPEIWGLTDALSGTIDSINSVVVDPSQQVLEWAQARKYGVIDICVPLHCDDDYTYNPQLAGQELLLYVWDHYLQFFQASKIAFVGVGEAYSGIVHLLGHRDVRALVKASIGIVDKQPLRAIVPLIDENVTEWYFRNSLVFTSAKHPCWENANGDAIKKPRKKFGRVLKGDSVGMVDIFGERFDEGCDFILDAFEEFDSSDD</sequence>
<dbReference type="InterPro" id="IPR017321">
    <property type="entry name" value="Hist_deAcase_II_yeast"/>
</dbReference>
<dbReference type="InterPro" id="IPR000286">
    <property type="entry name" value="HDACs"/>
</dbReference>
<dbReference type="GO" id="GO:0033553">
    <property type="term" value="C:rDNA heterochromatin"/>
    <property type="evidence" value="ECO:0007669"/>
    <property type="project" value="EnsemblFungi"/>
</dbReference>
<reference evidence="15" key="1">
    <citation type="submission" date="2016-05" db="EMBL/GenBank/DDBJ databases">
        <title>Comparative genomics of biotechnologically important yeasts.</title>
        <authorList>
            <consortium name="DOE Joint Genome Institute"/>
            <person name="Riley R."/>
            <person name="Haridas S."/>
            <person name="Wolfe K.H."/>
            <person name="Lopes M.R."/>
            <person name="Hittinger C.T."/>
            <person name="Goker M."/>
            <person name="Salamov A."/>
            <person name="Wisecaver J."/>
            <person name="Long T.M."/>
            <person name="Aerts A.L."/>
            <person name="Barry K."/>
            <person name="Choi C."/>
            <person name="Clum A."/>
            <person name="Coughlan A.Y."/>
            <person name="Deshpande S."/>
            <person name="Douglass A.P."/>
            <person name="Hanson S.J."/>
            <person name="Klenk H.-P."/>
            <person name="Labutti K."/>
            <person name="Lapidus A."/>
            <person name="Lindquist E."/>
            <person name="Lipzen A."/>
            <person name="Meier-Kolthoff J.P."/>
            <person name="Ohm R.A."/>
            <person name="Otillar R.P."/>
            <person name="Pangilinan J."/>
            <person name="Peng Y."/>
            <person name="Rokas A."/>
            <person name="Rosa C.A."/>
            <person name="Scheuner C."/>
            <person name="Sibirny A.A."/>
            <person name="Slot J.C."/>
            <person name="Stielow J.B."/>
            <person name="Sun H."/>
            <person name="Kurtzman C.P."/>
            <person name="Blackwell M."/>
            <person name="Grigoriev I.V."/>
            <person name="Jeffries T.W."/>
        </authorList>
    </citation>
    <scope>NUCLEOTIDE SEQUENCE [LARGE SCALE GENOMIC DNA]</scope>
    <source>
        <strain evidence="15">NRRL Y-12698</strain>
    </source>
</reference>
<dbReference type="Pfam" id="PF09757">
    <property type="entry name" value="Arb2-like"/>
    <property type="match status" value="1"/>
</dbReference>
<evidence type="ECO:0000256" key="4">
    <source>
        <dbReference type="ARBA" id="ARBA00022801"/>
    </source>
</evidence>
<evidence type="ECO:0000259" key="12">
    <source>
        <dbReference type="Pfam" id="PF00850"/>
    </source>
</evidence>
<dbReference type="GO" id="GO:0045944">
    <property type="term" value="P:positive regulation of transcription by RNA polymerase II"/>
    <property type="evidence" value="ECO:0007669"/>
    <property type="project" value="EnsemblFungi"/>
</dbReference>
<comment type="similarity">
    <text evidence="2 10">Belongs to the histone deacetylase family. HD type 2 subfamily.</text>
</comment>
<evidence type="ECO:0000256" key="7">
    <source>
        <dbReference type="ARBA" id="ARBA00023163"/>
    </source>
</evidence>
<comment type="function">
    <text evidence="10">Responsible for the deacetylation of lysine residues on the N-terminal part of the core histones (H2A, H2B, H3 and H4). Histone deacetylation gives a tag for epigenetic repression and plays an important role in transcriptional regulation, cell cycle progression and developmental events.</text>
</comment>
<evidence type="ECO:0000313" key="14">
    <source>
        <dbReference type="EMBL" id="ODQ81679.1"/>
    </source>
</evidence>
<keyword evidence="8 10" id="KW-0539">Nucleus</keyword>
<dbReference type="Proteomes" id="UP000094336">
    <property type="component" value="Unassembled WGS sequence"/>
</dbReference>
<dbReference type="Gene3D" id="3.40.800.20">
    <property type="entry name" value="Histone deacetylase domain"/>
    <property type="match status" value="1"/>
</dbReference>
<dbReference type="AlphaFoldDB" id="A0A1E3QVJ2"/>
<dbReference type="GO" id="GO:0031078">
    <property type="term" value="F:histone H3K14 deacetylase activity, hydrolytic mechanism"/>
    <property type="evidence" value="ECO:0007669"/>
    <property type="project" value="UniProtKB-UniRule"/>
</dbReference>
<evidence type="ECO:0000256" key="5">
    <source>
        <dbReference type="ARBA" id="ARBA00022853"/>
    </source>
</evidence>
<dbReference type="InterPro" id="IPR023696">
    <property type="entry name" value="Ureohydrolase_dom_sf"/>
</dbReference>
<dbReference type="GO" id="GO:0031934">
    <property type="term" value="C:mating-type region heterochromatin"/>
    <property type="evidence" value="ECO:0007669"/>
    <property type="project" value="EnsemblFungi"/>
</dbReference>
<name>A0A1E3QVJ2_9ASCO</name>
<dbReference type="GO" id="GO:0031508">
    <property type="term" value="P:pericentric heterochromatin formation"/>
    <property type="evidence" value="ECO:0007669"/>
    <property type="project" value="EnsemblFungi"/>
</dbReference>
<dbReference type="GO" id="GO:0000791">
    <property type="term" value="C:euchromatin"/>
    <property type="evidence" value="ECO:0007669"/>
    <property type="project" value="EnsemblFungi"/>
</dbReference>
<dbReference type="GO" id="GO:0030466">
    <property type="term" value="P:silent mating-type cassette heterochromatin formation"/>
    <property type="evidence" value="ECO:0007669"/>
    <property type="project" value="EnsemblFungi"/>
</dbReference>
<evidence type="ECO:0000256" key="3">
    <source>
        <dbReference type="ARBA" id="ARBA00022491"/>
    </source>
</evidence>
<dbReference type="GO" id="GO:1990342">
    <property type="term" value="C:heterochromatin island"/>
    <property type="evidence" value="ECO:0007669"/>
    <property type="project" value="EnsemblFungi"/>
</dbReference>
<dbReference type="EC" id="3.5.1.98" evidence="10"/>
<organism evidence="14 15">
    <name type="scientific">Babjeviella inositovora NRRL Y-12698</name>
    <dbReference type="NCBI Taxonomy" id="984486"/>
    <lineage>
        <taxon>Eukaryota</taxon>
        <taxon>Fungi</taxon>
        <taxon>Dikarya</taxon>
        <taxon>Ascomycota</taxon>
        <taxon>Saccharomycotina</taxon>
        <taxon>Pichiomycetes</taxon>
        <taxon>Serinales incertae sedis</taxon>
        <taxon>Babjeviella</taxon>
    </lineage>
</organism>
<dbReference type="InterPro" id="IPR019154">
    <property type="entry name" value="Arb2-like_domain"/>
</dbReference>
<dbReference type="RefSeq" id="XP_018987007.1">
    <property type="nucleotide sequence ID" value="XM_019127966.1"/>
</dbReference>
<dbReference type="FunFam" id="3.40.800.20:FF:000005">
    <property type="entry name" value="histone deacetylase 6"/>
    <property type="match status" value="1"/>
</dbReference>
<dbReference type="InterPro" id="IPR037138">
    <property type="entry name" value="His_deacetylse_dom_sf"/>
</dbReference>
<keyword evidence="3 10" id="KW-0678">Repressor</keyword>